<accession>A0AAD7VTR2</accession>
<dbReference type="RefSeq" id="XP_056045817.1">
    <property type="nucleotide sequence ID" value="XM_056187175.1"/>
</dbReference>
<reference evidence="2" key="1">
    <citation type="submission" date="2023-03" db="EMBL/GenBank/DDBJ databases">
        <title>Near-Complete genome sequence of Lipomyces tetrasporous NRRL Y-64009, an oleaginous yeast capable of growing on lignocellulosic hydrolysates.</title>
        <authorList>
            <consortium name="Lawrence Berkeley National Laboratory"/>
            <person name="Jagtap S.S."/>
            <person name="Liu J.-J."/>
            <person name="Walukiewicz H.E."/>
            <person name="Pangilinan J."/>
            <person name="Lipzen A."/>
            <person name="Ahrendt S."/>
            <person name="Koriabine M."/>
            <person name="Cobaugh K."/>
            <person name="Salamov A."/>
            <person name="Yoshinaga Y."/>
            <person name="Ng V."/>
            <person name="Daum C."/>
            <person name="Grigoriev I.V."/>
            <person name="Slininger P.J."/>
            <person name="Dien B.S."/>
            <person name="Jin Y.-S."/>
            <person name="Rao C.V."/>
        </authorList>
    </citation>
    <scope>NUCLEOTIDE SEQUENCE</scope>
    <source>
        <strain evidence="2">NRRL Y-64009</strain>
    </source>
</reference>
<dbReference type="Proteomes" id="UP001217417">
    <property type="component" value="Unassembled WGS sequence"/>
</dbReference>
<feature type="compositionally biased region" description="Basic and acidic residues" evidence="1">
    <location>
        <begin position="15"/>
        <end position="27"/>
    </location>
</feature>
<organism evidence="2 3">
    <name type="scientific">Lipomyces tetrasporus</name>
    <dbReference type="NCBI Taxonomy" id="54092"/>
    <lineage>
        <taxon>Eukaryota</taxon>
        <taxon>Fungi</taxon>
        <taxon>Dikarya</taxon>
        <taxon>Ascomycota</taxon>
        <taxon>Saccharomycotina</taxon>
        <taxon>Lipomycetes</taxon>
        <taxon>Lipomycetales</taxon>
        <taxon>Lipomycetaceae</taxon>
        <taxon>Lipomyces</taxon>
    </lineage>
</organism>
<name>A0AAD7VTR2_9ASCO</name>
<feature type="region of interest" description="Disordered" evidence="1">
    <location>
        <begin position="1"/>
        <end position="27"/>
    </location>
</feature>
<evidence type="ECO:0000313" key="2">
    <source>
        <dbReference type="EMBL" id="KAJ8102367.1"/>
    </source>
</evidence>
<dbReference type="EMBL" id="JARPMG010000003">
    <property type="protein sequence ID" value="KAJ8102367.1"/>
    <property type="molecule type" value="Genomic_DNA"/>
</dbReference>
<comment type="caution">
    <text evidence="2">The sequence shown here is derived from an EMBL/GenBank/DDBJ whole genome shotgun (WGS) entry which is preliminary data.</text>
</comment>
<proteinExistence type="predicted"/>
<keyword evidence="3" id="KW-1185">Reference proteome</keyword>
<feature type="region of interest" description="Disordered" evidence="1">
    <location>
        <begin position="107"/>
        <end position="126"/>
    </location>
</feature>
<evidence type="ECO:0000313" key="3">
    <source>
        <dbReference type="Proteomes" id="UP001217417"/>
    </source>
</evidence>
<evidence type="ECO:0000256" key="1">
    <source>
        <dbReference type="SAM" id="MobiDB-lite"/>
    </source>
</evidence>
<dbReference type="GeneID" id="80882341"/>
<protein>
    <recommendedName>
        <fullName evidence="4">BZIP domain-containing protein</fullName>
    </recommendedName>
</protein>
<evidence type="ECO:0008006" key="4">
    <source>
        <dbReference type="Google" id="ProtNLM"/>
    </source>
</evidence>
<dbReference type="PANTHER" id="PTHR42070:SF1">
    <property type="entry name" value="FILAMENT ASSOCIATED PROTEIN, PUTATIVE (AFU_ORTHOLOGUE AFUA_8G06630)-RELATED"/>
    <property type="match status" value="1"/>
</dbReference>
<dbReference type="Gene3D" id="1.20.5.170">
    <property type="match status" value="1"/>
</dbReference>
<gene>
    <name evidence="2" type="ORF">POJ06DRAFT_249522</name>
</gene>
<sequence length="278" mass="30678">MSSTSGMASRHRRSKADDLARVRDNQRRCRARRREYVAELERKVRDFEASSTQPNTVDLPSAGALMRENEILRKLLKTLGLDEQFLAMYMNAELSASNISLRIQGHEQSSAGPQFPGSEAPQYGTAGSQPYSNLADTLPFNDWLYEANLGLSLEPHLGSPTLSHYSPISNLASPNQGTAALLPLTAPGADTACPQNCLDSTPHLSEFSSLYTAIGASTRESTIPCSTAFAMIVHHNRKGYSKMELDIRLRRGFRMGHTQWDGCRVDSKVLFTVLAEIM</sequence>
<dbReference type="AlphaFoldDB" id="A0AAD7VTR2"/>
<dbReference type="PANTHER" id="PTHR42070">
    <property type="entry name" value="FILAMENT ASSOCIATED PROTEIN, PUTATIVE (AFU_ORTHOLOGUE AFUA_8G06630)-RELATED"/>
    <property type="match status" value="1"/>
</dbReference>